<comment type="caution">
    <text evidence="3">The sequence shown here is derived from an EMBL/GenBank/DDBJ whole genome shotgun (WGS) entry which is preliminary data.</text>
</comment>
<dbReference type="GO" id="GO:0005737">
    <property type="term" value="C:cytoplasm"/>
    <property type="evidence" value="ECO:0007669"/>
    <property type="project" value="TreeGrafter"/>
</dbReference>
<organism evidence="3 4">
    <name type="scientific">Shewanella zhuhaiensis</name>
    <dbReference type="NCBI Taxonomy" id="2919576"/>
    <lineage>
        <taxon>Bacteria</taxon>
        <taxon>Pseudomonadati</taxon>
        <taxon>Pseudomonadota</taxon>
        <taxon>Gammaproteobacteria</taxon>
        <taxon>Alteromonadales</taxon>
        <taxon>Shewanellaceae</taxon>
        <taxon>Shewanella</taxon>
    </lineage>
</organism>
<dbReference type="EMBL" id="JAKUDL010000003">
    <property type="protein sequence ID" value="MCH4294693.1"/>
    <property type="molecule type" value="Genomic_DNA"/>
</dbReference>
<name>A0AAJ1F0S1_9GAMM</name>
<dbReference type="Gene3D" id="3.50.50.60">
    <property type="entry name" value="FAD/NAD(P)-binding domain"/>
    <property type="match status" value="1"/>
</dbReference>
<dbReference type="AlphaFoldDB" id="A0AAJ1F0S1"/>
<dbReference type="RefSeq" id="WP_240591004.1">
    <property type="nucleotide sequence ID" value="NZ_JAKUDL010000003.1"/>
</dbReference>
<dbReference type="InterPro" id="IPR036188">
    <property type="entry name" value="FAD/NAD-bd_sf"/>
</dbReference>
<keyword evidence="4" id="KW-1185">Reference proteome</keyword>
<sequence>MIPAGGLGESLWAHTLGETMAPRPALEGDIQADVCILGAGYSGLWTAYFLKRFNPSLNVVVLEAAMAGEGASGRNGGWFMGSFGGDIDYLAMLDGERRDRARQLITGTVARGASLLASLGIDCDFHHGGNLHVAARYPQQLKRLKAEFEHFRSAGFDDTDIRWLDADDAKKALNLPATEAAIFTPHCARVQPLKLVRGLARVVETLGVKLYEQSAVTQVQPQQVRQKALTAKGSVTANILVSALEGYQRLLGLDGNTSLPIFSMLCATEPLGEAQWQNIGLDGRQTFADASRLITYGQRSHDGRLVFGARGGYGFGGAVKTRFGFRPRRLGEPPMGDMFDLRSELLSAFFPALKGVELTHGWGGCLALSRRFRPHAIFDNTTGLAFIGGYGGEGVGASMLFGETLASLIVKPDSELASMPWAYQGKVTEILRRWESEPFPWLGYSASGALFRAEEKLLVRRPQSKLTSGVSKLADALEAFMNRTD</sequence>
<gene>
    <name evidence="3" type="ORF">MJ923_10315</name>
</gene>
<dbReference type="Proteomes" id="UP001297581">
    <property type="component" value="Unassembled WGS sequence"/>
</dbReference>
<accession>A0AAJ1F0S1</accession>
<dbReference type="Gene3D" id="3.30.9.10">
    <property type="entry name" value="D-Amino Acid Oxidase, subunit A, domain 2"/>
    <property type="match status" value="1"/>
</dbReference>
<evidence type="ECO:0000313" key="4">
    <source>
        <dbReference type="Proteomes" id="UP001297581"/>
    </source>
</evidence>
<keyword evidence="1" id="KW-0560">Oxidoreductase</keyword>
<dbReference type="PANTHER" id="PTHR13847:SF285">
    <property type="entry name" value="FAD DEPENDENT OXIDOREDUCTASE DOMAIN-CONTAINING PROTEIN"/>
    <property type="match status" value="1"/>
</dbReference>
<proteinExistence type="predicted"/>
<reference evidence="3 4" key="1">
    <citation type="submission" date="2022-02" db="EMBL/GenBank/DDBJ databases">
        <title>The genome sequence of Shewanella sp. 3B26.</title>
        <authorList>
            <person name="Du J."/>
        </authorList>
    </citation>
    <scope>NUCLEOTIDE SEQUENCE [LARGE SCALE GENOMIC DNA]</scope>
    <source>
        <strain evidence="3 4">3B26</strain>
    </source>
</reference>
<dbReference type="SUPFAM" id="SSF51905">
    <property type="entry name" value="FAD/NAD(P)-binding domain"/>
    <property type="match status" value="1"/>
</dbReference>
<evidence type="ECO:0000256" key="1">
    <source>
        <dbReference type="ARBA" id="ARBA00023002"/>
    </source>
</evidence>
<evidence type="ECO:0000259" key="2">
    <source>
        <dbReference type="Pfam" id="PF01266"/>
    </source>
</evidence>
<protein>
    <submittedName>
        <fullName evidence="3">FAD-binding oxidoreductase</fullName>
    </submittedName>
</protein>
<dbReference type="Pfam" id="PF01266">
    <property type="entry name" value="DAO"/>
    <property type="match status" value="1"/>
</dbReference>
<dbReference type="GO" id="GO:0016491">
    <property type="term" value="F:oxidoreductase activity"/>
    <property type="evidence" value="ECO:0007669"/>
    <property type="project" value="UniProtKB-KW"/>
</dbReference>
<dbReference type="PANTHER" id="PTHR13847">
    <property type="entry name" value="SARCOSINE DEHYDROGENASE-RELATED"/>
    <property type="match status" value="1"/>
</dbReference>
<evidence type="ECO:0000313" key="3">
    <source>
        <dbReference type="EMBL" id="MCH4294693.1"/>
    </source>
</evidence>
<feature type="domain" description="FAD dependent oxidoreductase" evidence="2">
    <location>
        <begin position="33"/>
        <end position="408"/>
    </location>
</feature>
<dbReference type="InterPro" id="IPR006076">
    <property type="entry name" value="FAD-dep_OxRdtase"/>
</dbReference>